<dbReference type="PANTHER" id="PTHR11802">
    <property type="entry name" value="SERINE PROTEASE FAMILY S10 SERINE CARBOXYPEPTIDASE"/>
    <property type="match status" value="1"/>
</dbReference>
<keyword evidence="5" id="KW-0121">Carboxypeptidase</keyword>
<dbReference type="PANTHER" id="PTHR11802:SF201">
    <property type="entry name" value="CARBOXYPEPTIDASE"/>
    <property type="match status" value="1"/>
</dbReference>
<feature type="signal peptide" evidence="5">
    <location>
        <begin position="1"/>
        <end position="22"/>
    </location>
</feature>
<dbReference type="EMBL" id="LVLJ01002824">
    <property type="protein sequence ID" value="OAE23565.1"/>
    <property type="molecule type" value="Genomic_DNA"/>
</dbReference>
<accession>A0A176VTU3</accession>
<dbReference type="SUPFAM" id="SSF53474">
    <property type="entry name" value="alpha/beta-Hydrolases"/>
    <property type="match status" value="1"/>
</dbReference>
<dbReference type="Proteomes" id="UP000077202">
    <property type="component" value="Unassembled WGS sequence"/>
</dbReference>
<evidence type="ECO:0000256" key="3">
    <source>
        <dbReference type="ARBA" id="ARBA00023157"/>
    </source>
</evidence>
<comment type="similarity">
    <text evidence="1 5">Belongs to the peptidase S10 family.</text>
</comment>
<dbReference type="GO" id="GO:0006508">
    <property type="term" value="P:proteolysis"/>
    <property type="evidence" value="ECO:0007669"/>
    <property type="project" value="UniProtKB-KW"/>
</dbReference>
<dbReference type="Gene3D" id="3.40.50.11320">
    <property type="match status" value="1"/>
</dbReference>
<name>A0A176VTU3_MARPO</name>
<feature type="chain" id="PRO_5007948709" description="Carboxypeptidase" evidence="5">
    <location>
        <begin position="23"/>
        <end position="483"/>
    </location>
</feature>
<evidence type="ECO:0000256" key="2">
    <source>
        <dbReference type="ARBA" id="ARBA00022729"/>
    </source>
</evidence>
<proteinExistence type="inferred from homology"/>
<keyword evidence="7" id="KW-1185">Reference proteome</keyword>
<dbReference type="EC" id="3.4.16.-" evidence="5"/>
<dbReference type="InterPro" id="IPR029058">
    <property type="entry name" value="AB_hydrolase_fold"/>
</dbReference>
<comment type="caution">
    <text evidence="6">The sequence shown here is derived from an EMBL/GenBank/DDBJ whole genome shotgun (WGS) entry which is preliminary data.</text>
</comment>
<evidence type="ECO:0000256" key="4">
    <source>
        <dbReference type="ARBA" id="ARBA00023180"/>
    </source>
</evidence>
<evidence type="ECO:0000256" key="5">
    <source>
        <dbReference type="RuleBase" id="RU361156"/>
    </source>
</evidence>
<dbReference type="FunFam" id="3.40.50.11320:FF:000002">
    <property type="entry name" value="Carboxypeptidase"/>
    <property type="match status" value="1"/>
</dbReference>
<dbReference type="PRINTS" id="PR00724">
    <property type="entry name" value="CRBOXYPTASEC"/>
</dbReference>
<sequence length="483" mass="53485">MDSSLRSIVGLSLICLVAIVAADRPLIRQVTNRYRKFNDHLIQELPGAPPVPFAMHSGYVTVDEAAGRALFYWFVEAEVADPTTAPVTLWLNGGPGCSSVGGGALSELGPFYPDKEGKALLTNPYSWNKVSNVIFLESPAGVGFSYTNTSADLITGDERTALDSYEFLVKFFKMYEEFAKAPFYIAGESYAGHYVPQLAATILKLDTDSAINFQGIAVGNAWTDASHDNFGAIFYWWTHALISDTSFYGMVKTCNFTVYGPDKKESNELGTDDEACVAFIDAAEKEMGDINIYEIYVDVCVGASAQAETKHFAKQLNRLRRGALGALPLKTSANYDPCIDNEVEVYLNRPEVQEALHANVTGLKYRWTDCSDIVDYSYEDLLSSVIPVYTDILLKSKLRILIFSGDTDAIVPVTGSRSWIRTLDLKIVEDWRPYYLNQQVAGYVTKFDNMTFATVRGAGHMVPYTQPERGLYLFGNFISDSAL</sequence>
<dbReference type="FunFam" id="3.40.50.1820:FF:000211">
    <property type="entry name" value="Carboxypeptidase"/>
    <property type="match status" value="1"/>
</dbReference>
<dbReference type="Gene3D" id="3.40.50.1820">
    <property type="entry name" value="alpha/beta hydrolase"/>
    <property type="match status" value="1"/>
</dbReference>
<keyword evidence="2 5" id="KW-0732">Signal</keyword>
<keyword evidence="4" id="KW-0325">Glycoprotein</keyword>
<gene>
    <name evidence="6" type="ORF">AXG93_1877s1080</name>
</gene>
<protein>
    <recommendedName>
        <fullName evidence="5">Carboxypeptidase</fullName>
        <ecNumber evidence="5">3.4.16.-</ecNumber>
    </recommendedName>
</protein>
<keyword evidence="3" id="KW-1015">Disulfide bond</keyword>
<keyword evidence="5" id="KW-0645">Protease</keyword>
<dbReference type="Gene3D" id="6.10.250.940">
    <property type="match status" value="1"/>
</dbReference>
<reference evidence="6" key="1">
    <citation type="submission" date="2016-03" db="EMBL/GenBank/DDBJ databases">
        <title>Mechanisms controlling the formation of the plant cell surface in tip-growing cells are functionally conserved among land plants.</title>
        <authorList>
            <person name="Honkanen S."/>
            <person name="Jones V.A."/>
            <person name="Morieri G."/>
            <person name="Champion C."/>
            <person name="Hetherington A.J."/>
            <person name="Kelly S."/>
            <person name="Saint-Marcoux D."/>
            <person name="Proust H."/>
            <person name="Prescott H."/>
            <person name="Dolan L."/>
        </authorList>
    </citation>
    <scope>NUCLEOTIDE SEQUENCE [LARGE SCALE GENOMIC DNA]</scope>
    <source>
        <tissue evidence="6">Whole gametophyte</tissue>
    </source>
</reference>
<evidence type="ECO:0000313" key="6">
    <source>
        <dbReference type="EMBL" id="OAE23565.1"/>
    </source>
</evidence>
<dbReference type="AlphaFoldDB" id="A0A176VTU3"/>
<organism evidence="6 7">
    <name type="scientific">Marchantia polymorpha subsp. ruderalis</name>
    <dbReference type="NCBI Taxonomy" id="1480154"/>
    <lineage>
        <taxon>Eukaryota</taxon>
        <taxon>Viridiplantae</taxon>
        <taxon>Streptophyta</taxon>
        <taxon>Embryophyta</taxon>
        <taxon>Marchantiophyta</taxon>
        <taxon>Marchantiopsida</taxon>
        <taxon>Marchantiidae</taxon>
        <taxon>Marchantiales</taxon>
        <taxon>Marchantiaceae</taxon>
        <taxon>Marchantia</taxon>
    </lineage>
</organism>
<dbReference type="GO" id="GO:0004185">
    <property type="term" value="F:serine-type carboxypeptidase activity"/>
    <property type="evidence" value="ECO:0007669"/>
    <property type="project" value="UniProtKB-UniRule"/>
</dbReference>
<dbReference type="PROSITE" id="PS00131">
    <property type="entry name" value="CARBOXYPEPT_SER_SER"/>
    <property type="match status" value="1"/>
</dbReference>
<keyword evidence="5" id="KW-0378">Hydrolase</keyword>
<evidence type="ECO:0000256" key="1">
    <source>
        <dbReference type="ARBA" id="ARBA00009431"/>
    </source>
</evidence>
<dbReference type="InterPro" id="IPR001563">
    <property type="entry name" value="Peptidase_S10"/>
</dbReference>
<evidence type="ECO:0000313" key="7">
    <source>
        <dbReference type="Proteomes" id="UP000077202"/>
    </source>
</evidence>
<dbReference type="InterPro" id="IPR018202">
    <property type="entry name" value="Ser_caboxypep_ser_AS"/>
</dbReference>
<dbReference type="Pfam" id="PF00450">
    <property type="entry name" value="Peptidase_S10"/>
    <property type="match status" value="1"/>
</dbReference>